<dbReference type="EC" id="4.1.1.76" evidence="1"/>
<reference evidence="1 2" key="1">
    <citation type="submission" date="2015-09" db="EMBL/GenBank/DDBJ databases">
        <authorList>
            <consortium name="Swine Surveillance"/>
        </authorList>
    </citation>
    <scope>NUCLEOTIDE SEQUENCE [LARGE SCALE GENOMIC DNA]</scope>
    <source>
        <strain evidence="1 2">CECT 7688</strain>
    </source>
</reference>
<dbReference type="Gene3D" id="3.40.50.12500">
    <property type="match status" value="1"/>
</dbReference>
<dbReference type="PANTHER" id="PTHR40267">
    <property type="entry name" value="BLR3294 PROTEIN"/>
    <property type="match status" value="1"/>
</dbReference>
<dbReference type="InterPro" id="IPR026286">
    <property type="entry name" value="MaiA/AMDase"/>
</dbReference>
<organism evidence="1 2">
    <name type="scientific">Shimia marina</name>
    <dbReference type="NCBI Taxonomy" id="321267"/>
    <lineage>
        <taxon>Bacteria</taxon>
        <taxon>Pseudomonadati</taxon>
        <taxon>Pseudomonadota</taxon>
        <taxon>Alphaproteobacteria</taxon>
        <taxon>Rhodobacterales</taxon>
        <taxon>Roseobacteraceae</taxon>
    </lineage>
</organism>
<protein>
    <submittedName>
        <fullName evidence="1">Arylmalonate decarboxylase</fullName>
        <ecNumber evidence="1">4.1.1.76</ecNumber>
    </submittedName>
</protein>
<gene>
    <name evidence="1" type="ORF">SHM7688_00116</name>
</gene>
<sequence length="248" mass="25828">METIPFTLGPPASGQHTLGLIVLKYDETLEQDFRRLFPSRNLALYTSRVASGAEVTTDTLQEMSQTLPASAALFPPAARFDVVGYGCTSGTTMIGAAKVAALVGQGVKTPAVTDPLTAAIAACRALDIRRLGMVTPYVSEVSLPVQHAFEAAGISVPALVSFGEAGEENVARITATSVKAAATQVGLQDVEAVFLSCTNLQTLDLIADLEATLNKPVFSSNTALAWHMAQLSGAPLAADAPGHLFGKQ</sequence>
<dbReference type="GO" id="GO:0047436">
    <property type="term" value="F:arylmalonate decarboxylase activity"/>
    <property type="evidence" value="ECO:0007669"/>
    <property type="project" value="UniProtKB-EC"/>
</dbReference>
<dbReference type="STRING" id="321267.SHM7688_00116"/>
<dbReference type="AlphaFoldDB" id="A0A0P1EJK3"/>
<name>A0A0P1EJK3_9RHOB</name>
<dbReference type="InterPro" id="IPR053714">
    <property type="entry name" value="Iso_Racemase_Enz_sf"/>
</dbReference>
<dbReference type="Pfam" id="PF17645">
    <property type="entry name" value="Amdase"/>
    <property type="match status" value="1"/>
</dbReference>
<proteinExistence type="predicted"/>
<dbReference type="Proteomes" id="UP000054823">
    <property type="component" value="Unassembled WGS sequence"/>
</dbReference>
<keyword evidence="1" id="KW-0456">Lyase</keyword>
<accession>A0A0P1EJK3</accession>
<dbReference type="OrthoDB" id="9816064at2"/>
<dbReference type="PANTHER" id="PTHR40267:SF1">
    <property type="entry name" value="BLR3294 PROTEIN"/>
    <property type="match status" value="1"/>
</dbReference>
<evidence type="ECO:0000313" key="2">
    <source>
        <dbReference type="Proteomes" id="UP000054823"/>
    </source>
</evidence>
<keyword evidence="2" id="KW-1185">Reference proteome</keyword>
<evidence type="ECO:0000313" key="1">
    <source>
        <dbReference type="EMBL" id="CUH50689.1"/>
    </source>
</evidence>
<dbReference type="EMBL" id="CYPW01000001">
    <property type="protein sequence ID" value="CUH50689.1"/>
    <property type="molecule type" value="Genomic_DNA"/>
</dbReference>
<dbReference type="RefSeq" id="WP_058238077.1">
    <property type="nucleotide sequence ID" value="NZ_CYPW01000001.1"/>
</dbReference>
<dbReference type="PIRSF" id="PIRSF015736">
    <property type="entry name" value="MI"/>
    <property type="match status" value="1"/>
</dbReference>